<sequence length="587" mass="62512">MREVRIGILGELDVRVGERAVPIPRGKQQLLLAALTLRRGQFVGTDELIDQVWADDPPPSARTTLRGYVKRLRTRFANAGAGGRLVIEALPGGYRLDAAAGDTDLSRFRLGWQRARGCDDAVARLETLGAALALWRGRPLSGLPRMEWVEQAAVGLEQEWLQAVECRMDLLIGEGQAAAAAVELHGVLAEQPFRESLWSRLLLALHHSGRTADALLKYDEVRRLLADRLGVEPSGQLRALHQRLLREDPPTETAVPAVSVVPAEQGGSAPTGRDSLVAALDALADAEGAPGIVVVDGPAGVGKTALARYWADHAAHRFPGGLLHVDLRGFHQDSPASAHDALGELLCAAGTPEAELPGGVSARAAAFRRLTAQRRMLVLLDNARDAEQVRPLLPGTGSVALVTSQSQLRGLVARDGAVRLSVAPLGVRDGAAVVAALAGRELVAADPAAVYELVELCGGLPLALRIAVERLARVPGLTPAALVQELRREETRLDLLATGDGEYASVRATLGRAAALLRPEESALLYALASEAKTDFDVDDAARLIGGDGVLARVRLDRLVALNLVDQRSVRGFHLPELRRVAAGERP</sequence>
<dbReference type="SUPFAM" id="SSF52540">
    <property type="entry name" value="P-loop containing nucleoside triphosphate hydrolases"/>
    <property type="match status" value="1"/>
</dbReference>
<dbReference type="GO" id="GO:0006355">
    <property type="term" value="P:regulation of DNA-templated transcription"/>
    <property type="evidence" value="ECO:0007669"/>
    <property type="project" value="InterPro"/>
</dbReference>
<dbReference type="PANTHER" id="PTHR35807:SF1">
    <property type="entry name" value="TRANSCRIPTIONAL REGULATOR REDD"/>
    <property type="match status" value="1"/>
</dbReference>
<evidence type="ECO:0000256" key="4">
    <source>
        <dbReference type="ARBA" id="ARBA00023163"/>
    </source>
</evidence>
<dbReference type="InterPro" id="IPR016032">
    <property type="entry name" value="Sig_transdc_resp-reg_C-effctor"/>
</dbReference>
<dbReference type="CDD" id="cd15831">
    <property type="entry name" value="BTAD"/>
    <property type="match status" value="1"/>
</dbReference>
<feature type="DNA-binding region" description="OmpR/PhoB-type" evidence="5">
    <location>
        <begin position="1"/>
        <end position="98"/>
    </location>
</feature>
<protein>
    <submittedName>
        <fullName evidence="7">Winged helix-turn-helix domain-containing protein</fullName>
    </submittedName>
</protein>
<dbReference type="PROSITE" id="PS51755">
    <property type="entry name" value="OMPR_PHOB"/>
    <property type="match status" value="1"/>
</dbReference>
<evidence type="ECO:0000256" key="3">
    <source>
        <dbReference type="ARBA" id="ARBA00023125"/>
    </source>
</evidence>
<evidence type="ECO:0000256" key="2">
    <source>
        <dbReference type="ARBA" id="ARBA00023015"/>
    </source>
</evidence>
<proteinExistence type="inferred from homology"/>
<dbReference type="InterPro" id="IPR036388">
    <property type="entry name" value="WH-like_DNA-bd_sf"/>
</dbReference>
<evidence type="ECO:0000256" key="1">
    <source>
        <dbReference type="ARBA" id="ARBA00005820"/>
    </source>
</evidence>
<dbReference type="Pfam" id="PF03704">
    <property type="entry name" value="BTAD"/>
    <property type="match status" value="1"/>
</dbReference>
<name>A0A934QMK6_9PSEU</name>
<dbReference type="Pfam" id="PF00486">
    <property type="entry name" value="Trans_reg_C"/>
    <property type="match status" value="1"/>
</dbReference>
<dbReference type="PRINTS" id="PR00364">
    <property type="entry name" value="DISEASERSIST"/>
</dbReference>
<dbReference type="SUPFAM" id="SSF48452">
    <property type="entry name" value="TPR-like"/>
    <property type="match status" value="1"/>
</dbReference>
<dbReference type="InterPro" id="IPR011990">
    <property type="entry name" value="TPR-like_helical_dom_sf"/>
</dbReference>
<dbReference type="GO" id="GO:0003677">
    <property type="term" value="F:DNA binding"/>
    <property type="evidence" value="ECO:0007669"/>
    <property type="project" value="UniProtKB-UniRule"/>
</dbReference>
<dbReference type="Gene3D" id="1.10.10.10">
    <property type="entry name" value="Winged helix-like DNA-binding domain superfamily/Winged helix DNA-binding domain"/>
    <property type="match status" value="1"/>
</dbReference>
<accession>A0A934QMK6</accession>
<dbReference type="AlphaFoldDB" id="A0A934QMK6"/>
<dbReference type="SMART" id="SM00862">
    <property type="entry name" value="Trans_reg_C"/>
    <property type="match status" value="1"/>
</dbReference>
<dbReference type="Gene3D" id="3.40.50.300">
    <property type="entry name" value="P-loop containing nucleotide triphosphate hydrolases"/>
    <property type="match status" value="1"/>
</dbReference>
<dbReference type="InterPro" id="IPR041664">
    <property type="entry name" value="AAA_16"/>
</dbReference>
<keyword evidence="8" id="KW-1185">Reference proteome</keyword>
<comment type="similarity">
    <text evidence="1">Belongs to the AfsR/DnrI/RedD regulatory family.</text>
</comment>
<comment type="caution">
    <text evidence="7">The sequence shown here is derived from an EMBL/GenBank/DDBJ whole genome shotgun (WGS) entry which is preliminary data.</text>
</comment>
<dbReference type="InterPro" id="IPR001867">
    <property type="entry name" value="OmpR/PhoB-type_DNA-bd"/>
</dbReference>
<feature type="domain" description="OmpR/PhoB-type" evidence="6">
    <location>
        <begin position="1"/>
        <end position="98"/>
    </location>
</feature>
<dbReference type="InterPro" id="IPR005158">
    <property type="entry name" value="BTAD"/>
</dbReference>
<dbReference type="Gene3D" id="1.25.40.10">
    <property type="entry name" value="Tetratricopeptide repeat domain"/>
    <property type="match status" value="1"/>
</dbReference>
<evidence type="ECO:0000313" key="8">
    <source>
        <dbReference type="Proteomes" id="UP000635245"/>
    </source>
</evidence>
<evidence type="ECO:0000259" key="6">
    <source>
        <dbReference type="PROSITE" id="PS51755"/>
    </source>
</evidence>
<dbReference type="Proteomes" id="UP000635245">
    <property type="component" value="Unassembled WGS sequence"/>
</dbReference>
<organism evidence="7 8">
    <name type="scientific">Prauserella cavernicola</name>
    <dbReference type="NCBI Taxonomy" id="2800127"/>
    <lineage>
        <taxon>Bacteria</taxon>
        <taxon>Bacillati</taxon>
        <taxon>Actinomycetota</taxon>
        <taxon>Actinomycetes</taxon>
        <taxon>Pseudonocardiales</taxon>
        <taxon>Pseudonocardiaceae</taxon>
        <taxon>Prauserella</taxon>
    </lineage>
</organism>
<keyword evidence="4" id="KW-0804">Transcription</keyword>
<reference evidence="7" key="1">
    <citation type="submission" date="2020-12" db="EMBL/GenBank/DDBJ databases">
        <title>Prauserella sp. ASG 168, a novel actinomycete isolated from cave rock.</title>
        <authorList>
            <person name="Suriyachadkun C."/>
        </authorList>
    </citation>
    <scope>NUCLEOTIDE SEQUENCE</scope>
    <source>
        <strain evidence="7">ASG 168</strain>
    </source>
</reference>
<dbReference type="PANTHER" id="PTHR35807">
    <property type="entry name" value="TRANSCRIPTIONAL REGULATOR REDD-RELATED"/>
    <property type="match status" value="1"/>
</dbReference>
<keyword evidence="2" id="KW-0805">Transcription regulation</keyword>
<evidence type="ECO:0000313" key="7">
    <source>
        <dbReference type="EMBL" id="MBK1783276.1"/>
    </source>
</evidence>
<dbReference type="SMART" id="SM01043">
    <property type="entry name" value="BTAD"/>
    <property type="match status" value="1"/>
</dbReference>
<dbReference type="EMBL" id="JAENJH010000001">
    <property type="protein sequence ID" value="MBK1783276.1"/>
    <property type="molecule type" value="Genomic_DNA"/>
</dbReference>
<gene>
    <name evidence="7" type="ORF">JHE00_02985</name>
</gene>
<dbReference type="SUPFAM" id="SSF46894">
    <property type="entry name" value="C-terminal effector domain of the bipartite response regulators"/>
    <property type="match status" value="1"/>
</dbReference>
<dbReference type="InterPro" id="IPR027417">
    <property type="entry name" value="P-loop_NTPase"/>
</dbReference>
<keyword evidence="3 5" id="KW-0238">DNA-binding</keyword>
<dbReference type="Pfam" id="PF13191">
    <property type="entry name" value="AAA_16"/>
    <property type="match status" value="1"/>
</dbReference>
<dbReference type="GO" id="GO:0000160">
    <property type="term" value="P:phosphorelay signal transduction system"/>
    <property type="evidence" value="ECO:0007669"/>
    <property type="project" value="InterPro"/>
</dbReference>
<evidence type="ECO:0000256" key="5">
    <source>
        <dbReference type="PROSITE-ProRule" id="PRU01091"/>
    </source>
</evidence>
<dbReference type="RefSeq" id="WP_200314467.1">
    <property type="nucleotide sequence ID" value="NZ_JAENJH010000001.1"/>
</dbReference>
<dbReference type="InterPro" id="IPR051677">
    <property type="entry name" value="AfsR-DnrI-RedD_regulator"/>
</dbReference>